<dbReference type="EMBL" id="KZ857380">
    <property type="protein sequence ID" value="RDX56678.1"/>
    <property type="molecule type" value="Genomic_DNA"/>
</dbReference>
<dbReference type="EC" id="1.16.1.9" evidence="3"/>
<dbReference type="GO" id="GO:0005886">
    <property type="term" value="C:plasma membrane"/>
    <property type="evidence" value="ECO:0007669"/>
    <property type="project" value="UniProtKB-SubCell"/>
</dbReference>
<feature type="transmembrane region" description="Helical" evidence="15">
    <location>
        <begin position="184"/>
        <end position="208"/>
    </location>
</feature>
<feature type="transmembrane region" description="Helical" evidence="15">
    <location>
        <begin position="40"/>
        <end position="59"/>
    </location>
</feature>
<reference evidence="17 18" key="1">
    <citation type="journal article" date="2018" name="Biotechnol. Biofuels">
        <title>Integrative visual omics of the white-rot fungus Polyporus brumalis exposes the biotechnological potential of its oxidative enzymes for delignifying raw plant biomass.</title>
        <authorList>
            <person name="Miyauchi S."/>
            <person name="Rancon A."/>
            <person name="Drula E."/>
            <person name="Hage H."/>
            <person name="Chaduli D."/>
            <person name="Favel A."/>
            <person name="Grisel S."/>
            <person name="Henrissat B."/>
            <person name="Herpoel-Gimbert I."/>
            <person name="Ruiz-Duenas F.J."/>
            <person name="Chevret D."/>
            <person name="Hainaut M."/>
            <person name="Lin J."/>
            <person name="Wang M."/>
            <person name="Pangilinan J."/>
            <person name="Lipzen A."/>
            <person name="Lesage-Meessen L."/>
            <person name="Navarro D."/>
            <person name="Riley R."/>
            <person name="Grigoriev I.V."/>
            <person name="Zhou S."/>
            <person name="Raouche S."/>
            <person name="Rosso M.N."/>
        </authorList>
    </citation>
    <scope>NUCLEOTIDE SEQUENCE [LARGE SCALE GENOMIC DNA]</scope>
    <source>
        <strain evidence="17 18">BRFM 1820</strain>
    </source>
</reference>
<evidence type="ECO:0000256" key="11">
    <source>
        <dbReference type="ARBA" id="ARBA00023136"/>
    </source>
</evidence>
<dbReference type="InterPro" id="IPR051410">
    <property type="entry name" value="Ferric/Cupric_Reductase"/>
</dbReference>
<evidence type="ECO:0000256" key="6">
    <source>
        <dbReference type="ARBA" id="ARBA00022692"/>
    </source>
</evidence>
<dbReference type="PROSITE" id="PS51384">
    <property type="entry name" value="FAD_FR"/>
    <property type="match status" value="1"/>
</dbReference>
<keyword evidence="7" id="KW-0249">Electron transport</keyword>
<dbReference type="Proteomes" id="UP000256964">
    <property type="component" value="Unassembled WGS sequence"/>
</dbReference>
<comment type="catalytic activity">
    <reaction evidence="13">
        <text>2 a Fe(II)-siderophore + NADP(+) + H(+) = 2 a Fe(III)-siderophore + NADPH</text>
        <dbReference type="Rhea" id="RHEA:28795"/>
        <dbReference type="Rhea" id="RHEA-COMP:11342"/>
        <dbReference type="Rhea" id="RHEA-COMP:11344"/>
        <dbReference type="ChEBI" id="CHEBI:15378"/>
        <dbReference type="ChEBI" id="CHEBI:29033"/>
        <dbReference type="ChEBI" id="CHEBI:29034"/>
        <dbReference type="ChEBI" id="CHEBI:57783"/>
        <dbReference type="ChEBI" id="CHEBI:58349"/>
        <dbReference type="EC" id="1.16.1.9"/>
    </reaction>
</comment>
<dbReference type="SUPFAM" id="SSF63380">
    <property type="entry name" value="Riboflavin synthase domain-like"/>
    <property type="match status" value="1"/>
</dbReference>
<evidence type="ECO:0000256" key="3">
    <source>
        <dbReference type="ARBA" id="ARBA00012668"/>
    </source>
</evidence>
<dbReference type="CDD" id="cd06186">
    <property type="entry name" value="NOX_Duox_like_FAD_NADP"/>
    <property type="match status" value="1"/>
</dbReference>
<keyword evidence="6 15" id="KW-0812">Transmembrane</keyword>
<sequence>MASTNSTYRPAYPSAPSFKNDLEFVYAYLAVHVLSDPSRVYSYILWIAIGGVLLLLSLLHHLRIRGGYLGALWSKWALRRRTWRKKHSLAVARARGDPHRQPYSLPSNAQIFTLCIVVIAALLCSFLGPDYFAPKASLWTLHDYPWATPSPPLAKRYELSDYYQYMPQYTIPKAWWTSGNRTGLIAFALFPLCILFALKAPPFAIFSMSCLVQLYCDKLLWLHKWTARLIYLLTVLHVAFWSVQLLIESRNGKVAYTYAWSYEKFLFAWTAFGCMTLLFLFSIGPFRRRHYEAFWFLHVLLVPLTIIMSALHHPPVWWWCWAALGLWFGERTWRFTWWLYTNGYFGMKSPAPSNKLRKVHSGNKGSAARLPSSRKAENMYSFTDTPPSSATAGLAHYPPPNQLPGVGLSVPTDYVPPPGYAHAELLPGHTIRLRIVTPGYLTWAPGQHFLISVPSITRFTTHPFTTASICDEQNPYDDGRVLVFLIRAKNGWTKDLWDTVAMMLSRGQQYVRSESLSRCEMPSRGVLLRACVDGPFGSSVRAPWGSYSSVLIVAGGSGVSYALSILQYVCLCLAGRDGRFLGGQPGGHGHPNYKTTRVRFVWLVREFGHIQWCASVLRRCKDLLPGPELQIDIFVTNVKPVADSKPPQPSRVSFAPPPSKDKDELEPPRPGFAVNSRPVSRASSFESEDSADDSDVDLSYYTGNVQEDGELGHEEDILDLTNFEGDNDTRMPGEAQFNLSVKQEGRSRRATSRRISTAFFAKQELLHRASQMDFDGASRSSVQLVNKRATLPPIDTDASPAAQQANGDGPSSQRPSVDIASVRPSDSRRGSIQGSPWTPSPLTPNSAAPLISPESSSNGLPSAHTRNVSAPISLNQKRFSALSERSLMQTPITPATPRSTSRLSQWTDTDSFAALVPRGDVEAVREQLRLDLCETEVEDVAIVAEHARPGKPKLERILADEVERAKGALAVACCGPTSLDAMIRKVVAAQIDPQRVKRGDMRGSIALFSEEFSY</sequence>
<keyword evidence="11 15" id="KW-0472">Membrane</keyword>
<name>A0A371DW23_9APHY</name>
<keyword evidence="8 15" id="KW-1133">Transmembrane helix</keyword>
<feature type="transmembrane region" description="Helical" evidence="15">
    <location>
        <begin position="267"/>
        <end position="286"/>
    </location>
</feature>
<evidence type="ECO:0000256" key="1">
    <source>
        <dbReference type="ARBA" id="ARBA00004651"/>
    </source>
</evidence>
<feature type="compositionally biased region" description="Acidic residues" evidence="14">
    <location>
        <begin position="686"/>
        <end position="696"/>
    </location>
</feature>
<feature type="transmembrane region" description="Helical" evidence="15">
    <location>
        <begin position="229"/>
        <end position="247"/>
    </location>
</feature>
<evidence type="ECO:0000256" key="7">
    <source>
        <dbReference type="ARBA" id="ARBA00022982"/>
    </source>
</evidence>
<dbReference type="InterPro" id="IPR017927">
    <property type="entry name" value="FAD-bd_FR_type"/>
</dbReference>
<accession>A0A371DW23</accession>
<protein>
    <recommendedName>
        <fullName evidence="3">ferric-chelate reductase (NADPH)</fullName>
        <ecNumber evidence="3">1.16.1.9</ecNumber>
    </recommendedName>
</protein>
<feature type="transmembrane region" description="Helical" evidence="15">
    <location>
        <begin position="293"/>
        <end position="310"/>
    </location>
</feature>
<dbReference type="SFLD" id="SFLDS00052">
    <property type="entry name" value="Ferric_Reductase_Domain"/>
    <property type="match status" value="1"/>
</dbReference>
<keyword evidence="10" id="KW-0406">Ion transport</keyword>
<evidence type="ECO:0000256" key="13">
    <source>
        <dbReference type="ARBA" id="ARBA00048483"/>
    </source>
</evidence>
<evidence type="ECO:0000256" key="4">
    <source>
        <dbReference type="ARBA" id="ARBA00022448"/>
    </source>
</evidence>
<keyword evidence="4" id="KW-0813">Transport</keyword>
<dbReference type="InterPro" id="IPR017938">
    <property type="entry name" value="Riboflavin_synthase-like_b-brl"/>
</dbReference>
<evidence type="ECO:0000256" key="9">
    <source>
        <dbReference type="ARBA" id="ARBA00023002"/>
    </source>
</evidence>
<dbReference type="Gene3D" id="3.40.50.80">
    <property type="entry name" value="Nucleotide-binding domain of ferredoxin-NADP reductase (FNR) module"/>
    <property type="match status" value="1"/>
</dbReference>
<evidence type="ECO:0000256" key="12">
    <source>
        <dbReference type="ARBA" id="ARBA00023180"/>
    </source>
</evidence>
<feature type="compositionally biased region" description="Polar residues" evidence="14">
    <location>
        <begin position="801"/>
        <end position="815"/>
    </location>
</feature>
<evidence type="ECO:0000259" key="16">
    <source>
        <dbReference type="PROSITE" id="PS51384"/>
    </source>
</evidence>
<evidence type="ECO:0000256" key="10">
    <source>
        <dbReference type="ARBA" id="ARBA00023065"/>
    </source>
</evidence>
<dbReference type="InterPro" id="IPR013121">
    <property type="entry name" value="Fe_red_NAD-bd_6"/>
</dbReference>
<evidence type="ECO:0000256" key="5">
    <source>
        <dbReference type="ARBA" id="ARBA00022475"/>
    </source>
</evidence>
<dbReference type="InterPro" id="IPR013112">
    <property type="entry name" value="FAD-bd_8"/>
</dbReference>
<comment type="similarity">
    <text evidence="2">Belongs to the ferric reductase (FRE) family.</text>
</comment>
<feature type="transmembrane region" description="Helical" evidence="15">
    <location>
        <begin position="109"/>
        <end position="128"/>
    </location>
</feature>
<dbReference type="AlphaFoldDB" id="A0A371DW23"/>
<feature type="compositionally biased region" description="Polar residues" evidence="14">
    <location>
        <begin position="853"/>
        <end position="871"/>
    </location>
</feature>
<comment type="subcellular location">
    <subcellularLocation>
        <location evidence="1">Cell membrane</location>
        <topology evidence="1">Multi-pass membrane protein</topology>
    </subcellularLocation>
</comment>
<dbReference type="GO" id="GO:0006826">
    <property type="term" value="P:iron ion transport"/>
    <property type="evidence" value="ECO:0007669"/>
    <property type="project" value="TreeGrafter"/>
</dbReference>
<dbReference type="Pfam" id="PF01794">
    <property type="entry name" value="Ferric_reduct"/>
    <property type="match status" value="1"/>
</dbReference>
<dbReference type="GO" id="GO:0052851">
    <property type="term" value="F:ferric-chelate reductase (NADPH) activity"/>
    <property type="evidence" value="ECO:0007669"/>
    <property type="project" value="UniProtKB-EC"/>
</dbReference>
<dbReference type="InterPro" id="IPR013130">
    <property type="entry name" value="Fe3_Rdtase_TM_dom"/>
</dbReference>
<evidence type="ECO:0000256" key="8">
    <source>
        <dbReference type="ARBA" id="ARBA00022989"/>
    </source>
</evidence>
<dbReference type="OrthoDB" id="10006946at2759"/>
<dbReference type="Pfam" id="PF08022">
    <property type="entry name" value="FAD_binding_8"/>
    <property type="match status" value="1"/>
</dbReference>
<evidence type="ECO:0000256" key="2">
    <source>
        <dbReference type="ARBA" id="ARBA00006278"/>
    </source>
</evidence>
<organism evidence="17 18">
    <name type="scientific">Lentinus brumalis</name>
    <dbReference type="NCBI Taxonomy" id="2498619"/>
    <lineage>
        <taxon>Eukaryota</taxon>
        <taxon>Fungi</taxon>
        <taxon>Dikarya</taxon>
        <taxon>Basidiomycota</taxon>
        <taxon>Agaricomycotina</taxon>
        <taxon>Agaricomycetes</taxon>
        <taxon>Polyporales</taxon>
        <taxon>Polyporaceae</taxon>
        <taxon>Lentinus</taxon>
    </lineage>
</organism>
<feature type="region of interest" description="Disordered" evidence="14">
    <location>
        <begin position="792"/>
        <end position="871"/>
    </location>
</feature>
<dbReference type="PANTHER" id="PTHR32361">
    <property type="entry name" value="FERRIC/CUPRIC REDUCTASE TRANSMEMBRANE COMPONENT"/>
    <property type="match status" value="1"/>
</dbReference>
<keyword evidence="18" id="KW-1185">Reference proteome</keyword>
<dbReference type="GO" id="GO:0006879">
    <property type="term" value="P:intracellular iron ion homeostasis"/>
    <property type="evidence" value="ECO:0007669"/>
    <property type="project" value="TreeGrafter"/>
</dbReference>
<evidence type="ECO:0000313" key="17">
    <source>
        <dbReference type="EMBL" id="RDX56678.1"/>
    </source>
</evidence>
<dbReference type="STRING" id="139420.A0A371DW23"/>
<gene>
    <name evidence="17" type="ORF">OH76DRAFT_1336269</name>
</gene>
<evidence type="ECO:0000313" key="18">
    <source>
        <dbReference type="Proteomes" id="UP000256964"/>
    </source>
</evidence>
<dbReference type="Pfam" id="PF08030">
    <property type="entry name" value="NAD_binding_6"/>
    <property type="match status" value="1"/>
</dbReference>
<feature type="domain" description="FAD-binding FR-type" evidence="16">
    <location>
        <begin position="412"/>
        <end position="542"/>
    </location>
</feature>
<evidence type="ECO:0000256" key="15">
    <source>
        <dbReference type="SAM" id="Phobius"/>
    </source>
</evidence>
<proteinExistence type="inferred from homology"/>
<dbReference type="GO" id="GO:0015677">
    <property type="term" value="P:copper ion import"/>
    <property type="evidence" value="ECO:0007669"/>
    <property type="project" value="TreeGrafter"/>
</dbReference>
<keyword evidence="5" id="KW-1003">Cell membrane</keyword>
<dbReference type="InterPro" id="IPR039261">
    <property type="entry name" value="FNR_nucleotide-bd"/>
</dbReference>
<dbReference type="PANTHER" id="PTHR32361:SF9">
    <property type="entry name" value="FERRIC REDUCTASE TRANSMEMBRANE COMPONENT 3-RELATED"/>
    <property type="match status" value="1"/>
</dbReference>
<evidence type="ECO:0000256" key="14">
    <source>
        <dbReference type="SAM" id="MobiDB-lite"/>
    </source>
</evidence>
<keyword evidence="9" id="KW-0560">Oxidoreductase</keyword>
<feature type="region of interest" description="Disordered" evidence="14">
    <location>
        <begin position="640"/>
        <end position="698"/>
    </location>
</feature>
<keyword evidence="12" id="KW-0325">Glycoprotein</keyword>